<evidence type="ECO:0000256" key="1">
    <source>
        <dbReference type="ARBA" id="ARBA00023015"/>
    </source>
</evidence>
<accession>A0A6P2IU57</accession>
<dbReference type="Gene3D" id="1.10.10.60">
    <property type="entry name" value="Homeodomain-like"/>
    <property type="match status" value="1"/>
</dbReference>
<evidence type="ECO:0000313" key="5">
    <source>
        <dbReference type="Proteomes" id="UP000494218"/>
    </source>
</evidence>
<dbReference type="SUPFAM" id="SSF46689">
    <property type="entry name" value="Homeodomain-like"/>
    <property type="match status" value="2"/>
</dbReference>
<dbReference type="Proteomes" id="UP000494218">
    <property type="component" value="Unassembled WGS sequence"/>
</dbReference>
<dbReference type="EMBL" id="CABVPW010000005">
    <property type="protein sequence ID" value="VWB33041.1"/>
    <property type="molecule type" value="Genomic_DNA"/>
</dbReference>
<proteinExistence type="predicted"/>
<reference evidence="4 5" key="1">
    <citation type="submission" date="2019-09" db="EMBL/GenBank/DDBJ databases">
        <authorList>
            <person name="Depoorter E."/>
        </authorList>
    </citation>
    <scope>NUCLEOTIDE SEQUENCE [LARGE SCALE GENOMIC DNA]</scope>
    <source>
        <strain evidence="4">LMG 23254</strain>
    </source>
</reference>
<protein>
    <submittedName>
        <fullName evidence="4">AraC family transcriptional regulator</fullName>
    </submittedName>
</protein>
<evidence type="ECO:0000259" key="3">
    <source>
        <dbReference type="PROSITE" id="PS01124"/>
    </source>
</evidence>
<name>A0A6P2IU57_BURL3</name>
<dbReference type="PANTHER" id="PTHR47893">
    <property type="entry name" value="REGULATORY PROTEIN PCHR"/>
    <property type="match status" value="1"/>
</dbReference>
<organism evidence="4 5">
    <name type="scientific">Burkholderia lata (strain ATCC 17760 / DSM 23089 / LMG 22485 / NCIMB 9086 / R18194 / 383)</name>
    <dbReference type="NCBI Taxonomy" id="482957"/>
    <lineage>
        <taxon>Bacteria</taxon>
        <taxon>Pseudomonadati</taxon>
        <taxon>Pseudomonadota</taxon>
        <taxon>Betaproteobacteria</taxon>
        <taxon>Burkholderiales</taxon>
        <taxon>Burkholderiaceae</taxon>
        <taxon>Burkholderia</taxon>
        <taxon>Burkholderia cepacia complex</taxon>
    </lineage>
</organism>
<dbReference type="InterPro" id="IPR053142">
    <property type="entry name" value="PchR_regulatory_protein"/>
</dbReference>
<dbReference type="PANTHER" id="PTHR47893:SF1">
    <property type="entry name" value="REGULATORY PROTEIN PCHR"/>
    <property type="match status" value="1"/>
</dbReference>
<dbReference type="GO" id="GO:0003700">
    <property type="term" value="F:DNA-binding transcription factor activity"/>
    <property type="evidence" value="ECO:0007669"/>
    <property type="project" value="InterPro"/>
</dbReference>
<dbReference type="InterPro" id="IPR018060">
    <property type="entry name" value="HTH_AraC"/>
</dbReference>
<sequence length="350" mass="38677">MQDAGRLIQRRNSLCGRSAHATGYHDMTAQTQAAFQSGGNRHDAHVARIREVRPGLRIHADDATDEFDAVMSGQCTPGLHLVLLLEGALDVSYGDRRVVLTTDARRANRAPVPQPAVRMQSFLLNAVQPDTFRRRLSKGGYARRLSLAMSGEWLGHLQAASSGVLPERLDAMLSAHLAIRFWQPTPRATALAEQIVRPPTYQPMLQAIYLESRVLELLAEAFAPLEVEAVDAAQAPEKALGSRDYRRMAELRAFLASDAAQDLSLDDIARHAGMSTNAMQRQFRAAYGTTVFDFIREHHLQRARLALERDAVSVKQAAALAGYTSAANFATAYKRRFGVTPTLARRSDHR</sequence>
<keyword evidence="2" id="KW-0804">Transcription</keyword>
<keyword evidence="1" id="KW-0805">Transcription regulation</keyword>
<feature type="domain" description="HTH araC/xylS-type" evidence="3">
    <location>
        <begin position="249"/>
        <end position="347"/>
    </location>
</feature>
<evidence type="ECO:0000256" key="2">
    <source>
        <dbReference type="ARBA" id="ARBA00023163"/>
    </source>
</evidence>
<dbReference type="AlphaFoldDB" id="A0A6P2IU57"/>
<dbReference type="SMART" id="SM00342">
    <property type="entry name" value="HTH_ARAC"/>
    <property type="match status" value="1"/>
</dbReference>
<dbReference type="GO" id="GO:0043565">
    <property type="term" value="F:sequence-specific DNA binding"/>
    <property type="evidence" value="ECO:0007669"/>
    <property type="project" value="InterPro"/>
</dbReference>
<dbReference type="Pfam" id="PF12833">
    <property type="entry name" value="HTH_18"/>
    <property type="match status" value="1"/>
</dbReference>
<dbReference type="InterPro" id="IPR009057">
    <property type="entry name" value="Homeodomain-like_sf"/>
</dbReference>
<gene>
    <name evidence="4" type="ORF">BLA23254_01434</name>
</gene>
<evidence type="ECO:0000313" key="4">
    <source>
        <dbReference type="EMBL" id="VWB33041.1"/>
    </source>
</evidence>
<dbReference type="PROSITE" id="PS01124">
    <property type="entry name" value="HTH_ARAC_FAMILY_2"/>
    <property type="match status" value="1"/>
</dbReference>